<dbReference type="PANTHER" id="PTHR36384">
    <property type="entry name" value="SAWADEE PROTEIN"/>
    <property type="match status" value="1"/>
</dbReference>
<protein>
    <recommendedName>
        <fullName evidence="1">SAWADEE domain-containing protein</fullName>
    </recommendedName>
</protein>
<feature type="domain" description="SAWADEE" evidence="1">
    <location>
        <begin position="31"/>
        <end position="128"/>
    </location>
</feature>
<dbReference type="Pfam" id="PF16719">
    <property type="entry name" value="SAWADEE"/>
    <property type="match status" value="1"/>
</dbReference>
<dbReference type="InterPro" id="IPR032001">
    <property type="entry name" value="SAWADEE_dom"/>
</dbReference>
<name>A0A8K0HVK8_COCNU</name>
<dbReference type="EMBL" id="CM017872">
    <property type="protein sequence ID" value="KAG1327421.1"/>
    <property type="molecule type" value="Genomic_DNA"/>
</dbReference>
<accession>A0A8K0HVK8</accession>
<dbReference type="OrthoDB" id="1866990at2759"/>
<keyword evidence="3" id="KW-1185">Reference proteome</keyword>
<organism evidence="2 3">
    <name type="scientific">Cocos nucifera</name>
    <name type="common">Coconut palm</name>
    <dbReference type="NCBI Taxonomy" id="13894"/>
    <lineage>
        <taxon>Eukaryota</taxon>
        <taxon>Viridiplantae</taxon>
        <taxon>Streptophyta</taxon>
        <taxon>Embryophyta</taxon>
        <taxon>Tracheophyta</taxon>
        <taxon>Spermatophyta</taxon>
        <taxon>Magnoliopsida</taxon>
        <taxon>Liliopsida</taxon>
        <taxon>Arecaceae</taxon>
        <taxon>Arecoideae</taxon>
        <taxon>Cocoseae</taxon>
        <taxon>Attaleinae</taxon>
        <taxon>Cocos</taxon>
    </lineage>
</organism>
<dbReference type="PANTHER" id="PTHR36384:SF1">
    <property type="entry name" value="SAWADEE PROTEIN"/>
    <property type="match status" value="1"/>
</dbReference>
<proteinExistence type="predicted"/>
<dbReference type="AlphaFoldDB" id="A0A8K0HVK8"/>
<reference evidence="2" key="1">
    <citation type="journal article" date="2017" name="Gigascience">
        <title>The genome draft of coconut (Cocos nucifera).</title>
        <authorList>
            <person name="Xiao Y."/>
            <person name="Xu P."/>
            <person name="Fan H."/>
            <person name="Baudouin L."/>
            <person name="Xia W."/>
            <person name="Bocs S."/>
            <person name="Xu J."/>
            <person name="Li Q."/>
            <person name="Guo A."/>
            <person name="Zhou L."/>
            <person name="Li J."/>
            <person name="Wu Y."/>
            <person name="Ma Z."/>
            <person name="Armero A."/>
            <person name="Issali A.E."/>
            <person name="Liu N."/>
            <person name="Peng M."/>
            <person name="Yang Y."/>
        </authorList>
    </citation>
    <scope>NUCLEOTIDE SEQUENCE</scope>
    <source>
        <tissue evidence="2">Spear leaf of Hainan Tall coconut</tissue>
    </source>
</reference>
<evidence type="ECO:0000259" key="1">
    <source>
        <dbReference type="Pfam" id="PF16719"/>
    </source>
</evidence>
<reference evidence="2" key="2">
    <citation type="submission" date="2019-07" db="EMBL/GenBank/DDBJ databases">
        <authorList>
            <person name="Yang Y."/>
            <person name="Bocs S."/>
            <person name="Baudouin L."/>
        </authorList>
    </citation>
    <scope>NUCLEOTIDE SEQUENCE</scope>
    <source>
        <tissue evidence="2">Spear leaf of Hainan Tall coconut</tissue>
    </source>
</reference>
<sequence>MGWGKRRLRKHTNIPGKATLVTASSSRSNVLDFRAPSDDGWYGVQVAMDSEEKLRVIYMGFSNEYDELYAIDSFKDEQEINEFASRFRPISLQLQDSDCNEVIEGMHVCASLQPSDEELRFYDASVDSAD</sequence>
<evidence type="ECO:0000313" key="3">
    <source>
        <dbReference type="Proteomes" id="UP000797356"/>
    </source>
</evidence>
<dbReference type="Proteomes" id="UP000797356">
    <property type="component" value="Chromosome 1"/>
</dbReference>
<gene>
    <name evidence="2" type="ORF">COCNU_01G013550</name>
</gene>
<evidence type="ECO:0000313" key="2">
    <source>
        <dbReference type="EMBL" id="KAG1327421.1"/>
    </source>
</evidence>
<dbReference type="GO" id="GO:0003682">
    <property type="term" value="F:chromatin binding"/>
    <property type="evidence" value="ECO:0007669"/>
    <property type="project" value="InterPro"/>
</dbReference>
<comment type="caution">
    <text evidence="2">The sequence shown here is derived from an EMBL/GenBank/DDBJ whole genome shotgun (WGS) entry which is preliminary data.</text>
</comment>